<name>A0ACC0B7I6_CATRO</name>
<organism evidence="1 2">
    <name type="scientific">Catharanthus roseus</name>
    <name type="common">Madagascar periwinkle</name>
    <name type="synonym">Vinca rosea</name>
    <dbReference type="NCBI Taxonomy" id="4058"/>
    <lineage>
        <taxon>Eukaryota</taxon>
        <taxon>Viridiplantae</taxon>
        <taxon>Streptophyta</taxon>
        <taxon>Embryophyta</taxon>
        <taxon>Tracheophyta</taxon>
        <taxon>Spermatophyta</taxon>
        <taxon>Magnoliopsida</taxon>
        <taxon>eudicotyledons</taxon>
        <taxon>Gunneridae</taxon>
        <taxon>Pentapetalae</taxon>
        <taxon>asterids</taxon>
        <taxon>lamiids</taxon>
        <taxon>Gentianales</taxon>
        <taxon>Apocynaceae</taxon>
        <taxon>Rauvolfioideae</taxon>
        <taxon>Vinceae</taxon>
        <taxon>Catharanthinae</taxon>
        <taxon>Catharanthus</taxon>
    </lineage>
</organism>
<accession>A0ACC0B7I6</accession>
<dbReference type="EMBL" id="CM044704">
    <property type="protein sequence ID" value="KAI5668593.1"/>
    <property type="molecule type" value="Genomic_DNA"/>
</dbReference>
<gene>
    <name evidence="1" type="ORF">M9H77_18446</name>
</gene>
<reference evidence="2" key="1">
    <citation type="journal article" date="2023" name="Nat. Plants">
        <title>Single-cell RNA sequencing provides a high-resolution roadmap for understanding the multicellular compartmentation of specialized metabolism.</title>
        <authorList>
            <person name="Sun S."/>
            <person name="Shen X."/>
            <person name="Li Y."/>
            <person name="Li Y."/>
            <person name="Wang S."/>
            <person name="Li R."/>
            <person name="Zhang H."/>
            <person name="Shen G."/>
            <person name="Guo B."/>
            <person name="Wei J."/>
            <person name="Xu J."/>
            <person name="St-Pierre B."/>
            <person name="Chen S."/>
            <person name="Sun C."/>
        </authorList>
    </citation>
    <scope>NUCLEOTIDE SEQUENCE [LARGE SCALE GENOMIC DNA]</scope>
</reference>
<evidence type="ECO:0000313" key="2">
    <source>
        <dbReference type="Proteomes" id="UP001060085"/>
    </source>
</evidence>
<evidence type="ECO:0000313" key="1">
    <source>
        <dbReference type="EMBL" id="KAI5668593.1"/>
    </source>
</evidence>
<dbReference type="Proteomes" id="UP001060085">
    <property type="component" value="Linkage Group LG04"/>
</dbReference>
<proteinExistence type="predicted"/>
<protein>
    <submittedName>
        <fullName evidence="1">Uncharacterized protein</fullName>
    </submittedName>
</protein>
<sequence>MEEVPAHVHLGPIVPDVLSRQHEHISGLIWSGDHETYLIERLLGVQLSLSHFSGYKAVVHGGFGRCTTDWRGVSVSSDLGVVAYTCIAASADAEIQADPLAPLGAIWCTLFDCSHLPTHTLVTYRDQLDFMSSDQVRFTMACIVCN</sequence>
<keyword evidence="2" id="KW-1185">Reference proteome</keyword>
<comment type="caution">
    <text evidence="1">The sequence shown here is derived from an EMBL/GenBank/DDBJ whole genome shotgun (WGS) entry which is preliminary data.</text>
</comment>